<accession>A0A0G4GIV4</accession>
<dbReference type="Proteomes" id="UP000041254">
    <property type="component" value="Unassembled WGS sequence"/>
</dbReference>
<keyword evidence="2" id="KW-0812">Transmembrane</keyword>
<dbReference type="InterPro" id="IPR052728">
    <property type="entry name" value="O2_lipid_transport_reg"/>
</dbReference>
<proteinExistence type="predicted"/>
<feature type="transmembrane region" description="Helical" evidence="2">
    <location>
        <begin position="417"/>
        <end position="438"/>
    </location>
</feature>
<dbReference type="InterPro" id="IPR002656">
    <property type="entry name" value="Acyl_transf_3_dom"/>
</dbReference>
<evidence type="ECO:0000313" key="4">
    <source>
        <dbReference type="EMBL" id="CEM29647.1"/>
    </source>
</evidence>
<feature type="transmembrane region" description="Helical" evidence="2">
    <location>
        <begin position="682"/>
        <end position="703"/>
    </location>
</feature>
<dbReference type="InParanoid" id="A0A0G4GIV4"/>
<feature type="transmembrane region" description="Helical" evidence="2">
    <location>
        <begin position="763"/>
        <end position="781"/>
    </location>
</feature>
<reference evidence="4 5" key="1">
    <citation type="submission" date="2014-11" db="EMBL/GenBank/DDBJ databases">
        <authorList>
            <person name="Zhu J."/>
            <person name="Qi W."/>
            <person name="Song R."/>
        </authorList>
    </citation>
    <scope>NUCLEOTIDE SEQUENCE [LARGE SCALE GENOMIC DNA]</scope>
</reference>
<dbReference type="Pfam" id="PF01757">
    <property type="entry name" value="Acyl_transf_3"/>
    <property type="match status" value="1"/>
</dbReference>
<keyword evidence="5" id="KW-1185">Reference proteome</keyword>
<feature type="region of interest" description="Disordered" evidence="1">
    <location>
        <begin position="841"/>
        <end position="893"/>
    </location>
</feature>
<feature type="domain" description="Acyltransferase 3" evidence="3">
    <location>
        <begin position="411"/>
        <end position="812"/>
    </location>
</feature>
<dbReference type="PhylomeDB" id="A0A0G4GIV4"/>
<feature type="transmembrane region" description="Helical" evidence="2">
    <location>
        <begin position="793"/>
        <end position="815"/>
    </location>
</feature>
<name>A0A0G4GIV4_VITBC</name>
<feature type="transmembrane region" description="Helical" evidence="2">
    <location>
        <begin position="572"/>
        <end position="593"/>
    </location>
</feature>
<dbReference type="EMBL" id="CDMY01000677">
    <property type="protein sequence ID" value="CEM29647.1"/>
    <property type="molecule type" value="Genomic_DNA"/>
</dbReference>
<dbReference type="AlphaFoldDB" id="A0A0G4GIV4"/>
<feature type="transmembrane region" description="Helical" evidence="2">
    <location>
        <begin position="652"/>
        <end position="670"/>
    </location>
</feature>
<protein>
    <recommendedName>
        <fullName evidence="3">Acyltransferase 3 domain-containing protein</fullName>
    </recommendedName>
</protein>
<feature type="transmembrane region" description="Helical" evidence="2">
    <location>
        <begin position="312"/>
        <end position="334"/>
    </location>
</feature>
<dbReference type="VEuPathDB" id="CryptoDB:Vbra_17884"/>
<organism evidence="4 5">
    <name type="scientific">Vitrella brassicaformis (strain CCMP3155)</name>
    <dbReference type="NCBI Taxonomy" id="1169540"/>
    <lineage>
        <taxon>Eukaryota</taxon>
        <taxon>Sar</taxon>
        <taxon>Alveolata</taxon>
        <taxon>Colpodellida</taxon>
        <taxon>Vitrellaceae</taxon>
        <taxon>Vitrella</taxon>
    </lineage>
</organism>
<dbReference type="GO" id="GO:0016747">
    <property type="term" value="F:acyltransferase activity, transferring groups other than amino-acyl groups"/>
    <property type="evidence" value="ECO:0007669"/>
    <property type="project" value="InterPro"/>
</dbReference>
<dbReference type="PANTHER" id="PTHR11161:SF0">
    <property type="entry name" value="O-ACYLTRANSFERASE LIKE PROTEIN"/>
    <property type="match status" value="1"/>
</dbReference>
<feature type="transmembrane region" description="Helical" evidence="2">
    <location>
        <begin position="499"/>
        <end position="520"/>
    </location>
</feature>
<keyword evidence="2" id="KW-1133">Transmembrane helix</keyword>
<sequence>MVKPPRCTQSLTRMATTAGGILPFLLGLLPLTWLDTAAGYSDFFMDCANAIELKNFSGLPSHDSYTSCLAASSPGAATKYCLGELTAFGGVAGLTAGLCLPKQCSQGDLEEFIETTCAAPSCADIIEELQPLCMVVQGVLCDPKNRTAPAHNFQLSCLESTTPDSKKGQMLESTLACGGIDAQRTVDSGLVNDLGNWDGCHKLPGAHYCFAGYNPIFISSGQCVADTCTAGKYESMAAFACEVDNCLAITNLIQPQYCLFWKTILCHQAPPPSPFIAAHRWQGRLGSPNDLPIPPEVSLDVTCDYTPPKIGAGTYVMIGISAVITLLIIAATGLSIHLKQRQQREGGGGGGEANADVRLQTINVEEAGKDVARRDEPRVPSLGEKMLLAFSLTDNWAHLAETHTHTGDITCLNGLRAISICWVLLGHVMLLIAGGIPLKDFAETLKVVGRFSFQLVVGAFYSVDTFFFLSGFLTAYVAVKHAAKRGGKINIALAIVHRWIRLSVLYAFVIGVWEFVTPFFGDGPRWPLFVTDLHASFLTGGKESACKQYWWANLLYINNFIPKKFGEICLPWTWYLANDFQFFVVGIIVLAIYCGYSKKIGWYLIGLLLLTCWIVTGTLDVVRDWQVAVLPILFEADQHQFYELYEKPWCRIAPYLIGMIGGLLILEHREAVRERLVGLTRYGRLVCHALAAGLMLFVVFIQYEANKSTAEPWSPTATFFYNAFSRSVWAVGLWWIVVCCATDMAPWTNKILSLPVFLPFARLTYAFYLIHLPIIAIWLFTRRDVDYYYDGLVAVYYPAFLVLGFSVATFFYLFVEAPFMNLDKLLLANLMRASDEGARIAKRKDESGGQASSAESLMDSSGATPPGRRAMRHNGEPHSTKTDERPTAALLSA</sequence>
<evidence type="ECO:0000256" key="1">
    <source>
        <dbReference type="SAM" id="MobiDB-lite"/>
    </source>
</evidence>
<feature type="transmembrane region" description="Helical" evidence="2">
    <location>
        <begin position="723"/>
        <end position="742"/>
    </location>
</feature>
<gene>
    <name evidence="4" type="ORF">Vbra_17884</name>
</gene>
<evidence type="ECO:0000313" key="5">
    <source>
        <dbReference type="Proteomes" id="UP000041254"/>
    </source>
</evidence>
<dbReference type="PANTHER" id="PTHR11161">
    <property type="entry name" value="O-ACYLTRANSFERASE"/>
    <property type="match status" value="1"/>
</dbReference>
<dbReference type="OrthoDB" id="439748at2759"/>
<feature type="compositionally biased region" description="Basic and acidic residues" evidence="1">
    <location>
        <begin position="873"/>
        <end position="886"/>
    </location>
</feature>
<feature type="transmembrane region" description="Helical" evidence="2">
    <location>
        <begin position="600"/>
        <end position="619"/>
    </location>
</feature>
<evidence type="ECO:0000259" key="3">
    <source>
        <dbReference type="Pfam" id="PF01757"/>
    </source>
</evidence>
<keyword evidence="2" id="KW-0472">Membrane</keyword>
<feature type="transmembrane region" description="Helical" evidence="2">
    <location>
        <begin position="458"/>
        <end position="479"/>
    </location>
</feature>
<evidence type="ECO:0000256" key="2">
    <source>
        <dbReference type="SAM" id="Phobius"/>
    </source>
</evidence>
<feature type="compositionally biased region" description="Polar residues" evidence="1">
    <location>
        <begin position="849"/>
        <end position="863"/>
    </location>
</feature>